<evidence type="ECO:0000259" key="6">
    <source>
        <dbReference type="Pfam" id="PF00155"/>
    </source>
</evidence>
<dbReference type="InterPro" id="IPR015424">
    <property type="entry name" value="PyrdxlP-dep_Trfase"/>
</dbReference>
<evidence type="ECO:0000256" key="1">
    <source>
        <dbReference type="ARBA" id="ARBA00001933"/>
    </source>
</evidence>
<evidence type="ECO:0000313" key="7">
    <source>
        <dbReference type="EMBL" id="CAG8615067.1"/>
    </source>
</evidence>
<keyword evidence="5" id="KW-0663">Pyridoxal phosphate</keyword>
<dbReference type="CDD" id="cd00609">
    <property type="entry name" value="AAT_like"/>
    <property type="match status" value="1"/>
</dbReference>
<evidence type="ECO:0000313" key="8">
    <source>
        <dbReference type="Proteomes" id="UP000789739"/>
    </source>
</evidence>
<dbReference type="PANTHER" id="PTHR42790">
    <property type="entry name" value="AMINOTRANSFERASE"/>
    <property type="match status" value="1"/>
</dbReference>
<dbReference type="SUPFAM" id="SSF53383">
    <property type="entry name" value="PLP-dependent transferases"/>
    <property type="match status" value="1"/>
</dbReference>
<dbReference type="GO" id="GO:1901605">
    <property type="term" value="P:alpha-amino acid metabolic process"/>
    <property type="evidence" value="ECO:0007669"/>
    <property type="project" value="TreeGrafter"/>
</dbReference>
<evidence type="ECO:0000256" key="3">
    <source>
        <dbReference type="ARBA" id="ARBA00022576"/>
    </source>
</evidence>
<keyword evidence="8" id="KW-1185">Reference proteome</keyword>
<keyword evidence="4" id="KW-0808">Transferase</keyword>
<dbReference type="GO" id="GO:0005759">
    <property type="term" value="C:mitochondrial matrix"/>
    <property type="evidence" value="ECO:0007669"/>
    <property type="project" value="UniProtKB-ARBA"/>
</dbReference>
<dbReference type="GO" id="GO:0047315">
    <property type="term" value="F:kynurenine-glyoxylate transaminase activity"/>
    <property type="evidence" value="ECO:0007669"/>
    <property type="project" value="UniProtKB-ARBA"/>
</dbReference>
<comment type="cofactor">
    <cofactor evidence="1">
        <name>pyridoxal 5'-phosphate</name>
        <dbReference type="ChEBI" id="CHEBI:597326"/>
    </cofactor>
</comment>
<dbReference type="FunFam" id="3.90.1150.10:FF:000166">
    <property type="entry name" value="Kynurenine/alpha-aminoadipate aminotransferase, mitochondrial"/>
    <property type="match status" value="1"/>
</dbReference>
<dbReference type="PANTHER" id="PTHR42790:SF19">
    <property type="entry name" value="KYNURENINE_ALPHA-AMINOADIPATE AMINOTRANSFERASE, MITOCHONDRIAL"/>
    <property type="match status" value="1"/>
</dbReference>
<dbReference type="InterPro" id="IPR004839">
    <property type="entry name" value="Aminotransferase_I/II_large"/>
</dbReference>
<reference evidence="7" key="1">
    <citation type="submission" date="2021-06" db="EMBL/GenBank/DDBJ databases">
        <authorList>
            <person name="Kallberg Y."/>
            <person name="Tangrot J."/>
            <person name="Rosling A."/>
        </authorList>
    </citation>
    <scope>NUCLEOTIDE SEQUENCE</scope>
    <source>
        <strain evidence="7">BR232B</strain>
    </source>
</reference>
<evidence type="ECO:0000256" key="5">
    <source>
        <dbReference type="ARBA" id="ARBA00022898"/>
    </source>
</evidence>
<dbReference type="InterPro" id="IPR015421">
    <property type="entry name" value="PyrdxlP-dep_Trfase_major"/>
</dbReference>
<dbReference type="OrthoDB" id="691673at2759"/>
<dbReference type="AlphaFoldDB" id="A0A9N9GJH6"/>
<comment type="caution">
    <text evidence="7">The sequence shown here is derived from an EMBL/GenBank/DDBJ whole genome shotgun (WGS) entry which is preliminary data.</text>
</comment>
<protein>
    <submittedName>
        <fullName evidence="7">10175_t:CDS:1</fullName>
    </submittedName>
</protein>
<gene>
    <name evidence="7" type="ORF">PBRASI_LOCUS8386</name>
</gene>
<evidence type="ECO:0000256" key="4">
    <source>
        <dbReference type="ARBA" id="ARBA00022679"/>
    </source>
</evidence>
<dbReference type="InterPro" id="IPR050859">
    <property type="entry name" value="Class-I_PLP-dep_aminotransf"/>
</dbReference>
<dbReference type="EMBL" id="CAJVPI010001486">
    <property type="protein sequence ID" value="CAG8615067.1"/>
    <property type="molecule type" value="Genomic_DNA"/>
</dbReference>
<comment type="similarity">
    <text evidence="2">Belongs to the class-I pyridoxal-phosphate-dependent aminotransferase family.</text>
</comment>
<proteinExistence type="inferred from homology"/>
<dbReference type="SMR" id="A0A9N9GJH6"/>
<sequence length="413" mass="46114">MDYDYFLSKVSKARQPSPIRALVPLVKTPGMISLGAGNPNPNSFPFKSMTVTLNNGQNYTIAGDDMADALQYGPTPGLPALREWLHNFQNTIHEPPTKSFDLCVGTGSQDLLAKTLEALISPDDYVLIENPTYTGTLAFLRSQPCNLVEVETDDQGLIPDSLYSILDNWDHTQRFPKILYTVPVGGNPTGISTTIERKQQIYGYAQKFNILIIEDDPYYYLQFNSPRIKSYLSMDTDGRVVRFDSMSKLLSAGIRIGWATGPAPIIDRINLHTQATNLQPSSLAQMVIYKLLEQWGVDEFLKHADSVASLYKEKRDAFLACANRHLTGTCAQWVVPNAGMFVWIKLPGIDDTKDLIHNKALEKKVLAVPGELFLPRPRPSSYVRVSYSNVSTADMDEGLKRLSQLIRECQTST</sequence>
<accession>A0A9N9GJH6</accession>
<organism evidence="7 8">
    <name type="scientific">Paraglomus brasilianum</name>
    <dbReference type="NCBI Taxonomy" id="144538"/>
    <lineage>
        <taxon>Eukaryota</taxon>
        <taxon>Fungi</taxon>
        <taxon>Fungi incertae sedis</taxon>
        <taxon>Mucoromycota</taxon>
        <taxon>Glomeromycotina</taxon>
        <taxon>Glomeromycetes</taxon>
        <taxon>Paraglomerales</taxon>
        <taxon>Paraglomeraceae</taxon>
        <taxon>Paraglomus</taxon>
    </lineage>
</organism>
<keyword evidence="3" id="KW-0032">Aminotransferase</keyword>
<name>A0A9N9GJH6_9GLOM</name>
<evidence type="ECO:0000256" key="2">
    <source>
        <dbReference type="ARBA" id="ARBA00007441"/>
    </source>
</evidence>
<dbReference type="FunFam" id="3.40.640.10:FF:000071">
    <property type="entry name" value="Kynurenine/alpha-aminoadipate aminotransferase, mitochondrial"/>
    <property type="match status" value="1"/>
</dbReference>
<dbReference type="GO" id="GO:0030170">
    <property type="term" value="F:pyridoxal phosphate binding"/>
    <property type="evidence" value="ECO:0007669"/>
    <property type="project" value="InterPro"/>
</dbReference>
<dbReference type="GO" id="GO:0047536">
    <property type="term" value="F:2-aminoadipate transaminase activity"/>
    <property type="evidence" value="ECO:0007669"/>
    <property type="project" value="UniProtKB-ARBA"/>
</dbReference>
<feature type="domain" description="Aminotransferase class I/classII large" evidence="6">
    <location>
        <begin position="32"/>
        <end position="402"/>
    </location>
</feature>
<dbReference type="Gene3D" id="3.40.640.10">
    <property type="entry name" value="Type I PLP-dependent aspartate aminotransferase-like (Major domain)"/>
    <property type="match status" value="1"/>
</dbReference>
<dbReference type="Pfam" id="PF00155">
    <property type="entry name" value="Aminotran_1_2"/>
    <property type="match status" value="1"/>
</dbReference>
<dbReference type="Proteomes" id="UP000789739">
    <property type="component" value="Unassembled WGS sequence"/>
</dbReference>